<evidence type="ECO:0000256" key="1">
    <source>
        <dbReference type="SAM" id="MobiDB-lite"/>
    </source>
</evidence>
<dbReference type="Proteomes" id="UP000186323">
    <property type="component" value="Chromosome I"/>
</dbReference>
<proteinExistence type="predicted"/>
<accession>A0A1K1LEU1</accession>
<dbReference type="KEGG" id="dpg:DESPIGER_1364"/>
<gene>
    <name evidence="2" type="ORF">DESPIGER_1364</name>
</gene>
<evidence type="ECO:0000313" key="3">
    <source>
        <dbReference type="Proteomes" id="UP000186323"/>
    </source>
</evidence>
<name>A0A1K1LEU1_9BACT</name>
<evidence type="ECO:0000313" key="2">
    <source>
        <dbReference type="EMBL" id="SFV73210.1"/>
    </source>
</evidence>
<feature type="region of interest" description="Disordered" evidence="1">
    <location>
        <begin position="1"/>
        <end position="28"/>
    </location>
</feature>
<dbReference type="AlphaFoldDB" id="A0A1K1LEU1"/>
<keyword evidence="3" id="KW-1185">Reference proteome</keyword>
<reference evidence="3" key="1">
    <citation type="submission" date="2016-10" db="EMBL/GenBank/DDBJ databases">
        <authorList>
            <person name="Wegmann U."/>
        </authorList>
    </citation>
    <scope>NUCLEOTIDE SEQUENCE [LARGE SCALE GENOMIC DNA]</scope>
</reference>
<feature type="compositionally biased region" description="Gly residues" evidence="1">
    <location>
        <begin position="1"/>
        <end position="11"/>
    </location>
</feature>
<dbReference type="EMBL" id="LT630450">
    <property type="protein sequence ID" value="SFV73210.1"/>
    <property type="molecule type" value="Genomic_DNA"/>
</dbReference>
<organism evidence="2 3">
    <name type="scientific">Desulfovibrio piger</name>
    <dbReference type="NCBI Taxonomy" id="901"/>
    <lineage>
        <taxon>Bacteria</taxon>
        <taxon>Pseudomonadati</taxon>
        <taxon>Thermodesulfobacteriota</taxon>
        <taxon>Desulfovibrionia</taxon>
        <taxon>Desulfovibrionales</taxon>
        <taxon>Desulfovibrionaceae</taxon>
        <taxon>Desulfovibrio</taxon>
    </lineage>
</organism>
<protein>
    <submittedName>
        <fullName evidence="2">Uncharacterized protein</fullName>
    </submittedName>
</protein>
<sequence length="73" mass="7787">MRQGLRGGGAFFGQKLPLPLSNSLPPRKNLLPVGPDGLRRCLMSAATVVPALHATARQQPPYVFSLASPGDRH</sequence>
<feature type="compositionally biased region" description="Low complexity" evidence="1">
    <location>
        <begin position="15"/>
        <end position="28"/>
    </location>
</feature>